<evidence type="ECO:0000313" key="3">
    <source>
        <dbReference type="Proteomes" id="UP000766595"/>
    </source>
</evidence>
<sequence length="614" mass="67055">MPTGRPPARDNPAAGITGRVALVGCNGFIGRAVTRLLGPVLGERLTLVNRSELGPVFERWAPSALRAVADLAEPDRVAAACGDAETVVDLVADGTPASVHGLDLRRIHHLTALRCDFHAALAARPGRHLILTSSGGAVYGEAGATPVSESRAERPAAPYGLLKLSIEQGLAHVGRATGLTWTTLRIANPYGPGQQVRRGQGVVAALVQASLNDIPFQLRGDGGEVRDFVHVADVAEAIALAVRVGRDLAGEIINIGSGTGRRIGDLIRLVEEAGRRPIRIETMPQMPGEIRSNILDIGKAGRLLGWQPHRSLERTIHLLLTEPTGATAEAADDPPTAEDVAQVRMPSFPSAQAKAPPKGPLWFFLHIPKTAGSSLRSELAGGLAPNANVTVAQSDSGRTFEIRRDAAFDRFLAEHAVRPLRFASGHMRWRQVRRLPAQDPQARLATMLRDPVTRVVSAYRYMRTPMHPPHEDFIREFPRIEDFIEHSAHRNYMAMFLSEYDDEPASSIADRLESTFAFVGLYEDYSLSRAVLLKLAGVTAAEERHVRKTPDLPVNEVTPSADLERRIRARNERDCEIHALWRDRHERRRAEWVAFLAAPSDARAQMEIVGGTLP</sequence>
<dbReference type="EMBL" id="JAHHZF010000005">
    <property type="protein sequence ID" value="MBT9290200.1"/>
    <property type="molecule type" value="Genomic_DNA"/>
</dbReference>
<dbReference type="SUPFAM" id="SSF52540">
    <property type="entry name" value="P-loop containing nucleoside triphosphate hydrolases"/>
    <property type="match status" value="1"/>
</dbReference>
<feature type="domain" description="NAD-dependent epimerase/dehydratase" evidence="1">
    <location>
        <begin position="22"/>
        <end position="256"/>
    </location>
</feature>
<accession>A0A947D3Q2</accession>
<evidence type="ECO:0000313" key="2">
    <source>
        <dbReference type="EMBL" id="MBT9290200.1"/>
    </source>
</evidence>
<gene>
    <name evidence="2" type="ORF">KL771_12075</name>
</gene>
<dbReference type="Proteomes" id="UP000766595">
    <property type="component" value="Unassembled WGS sequence"/>
</dbReference>
<dbReference type="Gene3D" id="3.40.50.720">
    <property type="entry name" value="NAD(P)-binding Rossmann-like Domain"/>
    <property type="match status" value="1"/>
</dbReference>
<protein>
    <submittedName>
        <fullName evidence="2">NAD-dependent epimerase/dehydratase family protein</fullName>
    </submittedName>
</protein>
<dbReference type="Gene3D" id="3.40.50.300">
    <property type="entry name" value="P-loop containing nucleotide triphosphate hydrolases"/>
    <property type="match status" value="1"/>
</dbReference>
<reference evidence="2 3" key="1">
    <citation type="submission" date="2021-06" db="EMBL/GenBank/DDBJ databases">
        <authorList>
            <person name="Grouzdev D.S."/>
            <person name="Koziaeva V."/>
        </authorList>
    </citation>
    <scope>NUCLEOTIDE SEQUENCE [LARGE SCALE GENOMIC DNA]</scope>
    <source>
        <strain evidence="2 3">22</strain>
    </source>
</reference>
<dbReference type="RefSeq" id="WP_261968806.1">
    <property type="nucleotide sequence ID" value="NZ_JAHHZF010000005.1"/>
</dbReference>
<evidence type="ECO:0000259" key="1">
    <source>
        <dbReference type="Pfam" id="PF01370"/>
    </source>
</evidence>
<name>A0A947D3Q2_9HYPH</name>
<dbReference type="PANTHER" id="PTHR43245">
    <property type="entry name" value="BIFUNCTIONAL POLYMYXIN RESISTANCE PROTEIN ARNA"/>
    <property type="match status" value="1"/>
</dbReference>
<proteinExistence type="predicted"/>
<dbReference type="SUPFAM" id="SSF51735">
    <property type="entry name" value="NAD(P)-binding Rossmann-fold domains"/>
    <property type="match status" value="1"/>
</dbReference>
<dbReference type="InterPro" id="IPR001509">
    <property type="entry name" value="Epimerase_deHydtase"/>
</dbReference>
<dbReference type="Pfam" id="PF01370">
    <property type="entry name" value="Epimerase"/>
    <property type="match status" value="1"/>
</dbReference>
<dbReference type="InterPro" id="IPR036291">
    <property type="entry name" value="NAD(P)-bd_dom_sf"/>
</dbReference>
<dbReference type="InterPro" id="IPR050177">
    <property type="entry name" value="Lipid_A_modif_metabolic_enz"/>
</dbReference>
<comment type="caution">
    <text evidence="2">The sequence shown here is derived from an EMBL/GenBank/DDBJ whole genome shotgun (WGS) entry which is preliminary data.</text>
</comment>
<dbReference type="AlphaFoldDB" id="A0A947D3Q2"/>
<keyword evidence="3" id="KW-1185">Reference proteome</keyword>
<dbReference type="InterPro" id="IPR027417">
    <property type="entry name" value="P-loop_NTPase"/>
</dbReference>
<organism evidence="2 3">
    <name type="scientific">Prosthecodimorpha staleyi</name>
    <dbReference type="NCBI Taxonomy" id="2840188"/>
    <lineage>
        <taxon>Bacteria</taxon>
        <taxon>Pseudomonadati</taxon>
        <taxon>Pseudomonadota</taxon>
        <taxon>Alphaproteobacteria</taxon>
        <taxon>Hyphomicrobiales</taxon>
        <taxon>Ancalomicrobiaceae</taxon>
        <taxon>Prosthecodimorpha</taxon>
    </lineage>
</organism>